<dbReference type="Pfam" id="PF03537">
    <property type="entry name" value="Glyco_hydro_114"/>
    <property type="match status" value="1"/>
</dbReference>
<name>A0ABS0X1H2_9ACTN</name>
<feature type="domain" description="Glycoside-hydrolase family GH114 TIM-barrel" evidence="1">
    <location>
        <begin position="3"/>
        <end position="48"/>
    </location>
</feature>
<accession>A0ABS0X1H2</accession>
<protein>
    <submittedName>
        <fullName evidence="2">Endo alpha-1,4 polygalactosaminidase</fullName>
    </submittedName>
</protein>
<dbReference type="RefSeq" id="WP_190116469.1">
    <property type="nucleotide sequence ID" value="NZ_BMVR01000005.1"/>
</dbReference>
<reference evidence="2 3" key="1">
    <citation type="submission" date="2020-12" db="EMBL/GenBank/DDBJ databases">
        <title>Streptomyces typhae sp. nov., a novel endophytic actinomycete isolated from the root of cattail pollen (Typha angustifolia L.).</title>
        <authorList>
            <person name="Peng C."/>
            <person name="Liu C."/>
        </authorList>
    </citation>
    <scope>NUCLEOTIDE SEQUENCE [LARGE SCALE GENOMIC DNA]</scope>
    <source>
        <strain evidence="2 3">JCM 4753</strain>
    </source>
</reference>
<keyword evidence="3" id="KW-1185">Reference proteome</keyword>
<dbReference type="EMBL" id="JAEKOZ010000003">
    <property type="protein sequence ID" value="MBJ3806929.1"/>
    <property type="molecule type" value="Genomic_DNA"/>
</dbReference>
<proteinExistence type="predicted"/>
<sequence>MPEECVEFEECGELKLFVAAGKAVFAVDHRTSVADPSKACRTHRKHGLDGLDGLIKDEPPTEAYREACA</sequence>
<evidence type="ECO:0000259" key="1">
    <source>
        <dbReference type="Pfam" id="PF03537"/>
    </source>
</evidence>
<gene>
    <name evidence="2" type="ORF">JGB26_07310</name>
</gene>
<organism evidence="2 3">
    <name type="scientific">Streptomyces flavofungini</name>
    <dbReference type="NCBI Taxonomy" id="68200"/>
    <lineage>
        <taxon>Bacteria</taxon>
        <taxon>Bacillati</taxon>
        <taxon>Actinomycetota</taxon>
        <taxon>Actinomycetes</taxon>
        <taxon>Kitasatosporales</taxon>
        <taxon>Streptomycetaceae</taxon>
        <taxon>Streptomyces</taxon>
    </lineage>
</organism>
<comment type="caution">
    <text evidence="2">The sequence shown here is derived from an EMBL/GenBank/DDBJ whole genome shotgun (WGS) entry which is preliminary data.</text>
</comment>
<evidence type="ECO:0000313" key="3">
    <source>
        <dbReference type="Proteomes" id="UP000634780"/>
    </source>
</evidence>
<dbReference type="InterPro" id="IPR004352">
    <property type="entry name" value="GH114_TIM-barrel"/>
</dbReference>
<dbReference type="Proteomes" id="UP000634780">
    <property type="component" value="Unassembled WGS sequence"/>
</dbReference>
<evidence type="ECO:0000313" key="2">
    <source>
        <dbReference type="EMBL" id="MBJ3806929.1"/>
    </source>
</evidence>